<dbReference type="RefSeq" id="WP_263038889.1">
    <property type="nucleotide sequence ID" value="NZ_JAOTPL010000027.1"/>
</dbReference>
<sequence length="560" mass="62904">MKKVFWCLFLLFSVSGIFAQNYPQNYFRYPMDIPVSLSANFGELRTNHYHMGLDMRTQQRENIRILAAADGYISRVFVSHTGYGNMLMIKHPNGYETLYGHLNDFYPELMEYVREKQYKDNSWAQDFTLPAKLFSVKKGQFIAFSGNTGGSAGPHLHFEIRDINTGHGLNPMLFGMGISDNLKPMLYGLYYYDRRYSTYESAAVSIPVSGTSGTVSGGTTKVGTPKVSFGYAGEDKTSPSSFKFGIYKAVLFVDDREVISSTLNNIPFDQQRYMNAGIDYKKKLQGGPYVQHLSRLPGNLLDIFSGDSDGIIDLGDGKPHKITIHLEDTKGNRTVVNFTMQYDPALQKEQTFPKYLVTVQPGKPGRLNTPTAEFIHSQYAFYDYFNFNMQEITSTAPNQVSSTIKLDNYYIPIHDEYSIAIKANDLSNKERVVMQLTSGTFKALYKGLWDKDIMVGHFNRLGNVSLIKDLSSPVISPGNIKEGMSVKNGSVLRVSVSDNLGTVKSFSGKADGQWLLFERKGNTFTYKVDKYMPAGKSKLVLTAEDVAGNITTREFTINKN</sequence>
<evidence type="ECO:0000256" key="1">
    <source>
        <dbReference type="ARBA" id="ARBA00022729"/>
    </source>
</evidence>
<feature type="domain" description="M23ase beta-sheet core" evidence="3">
    <location>
        <begin position="135"/>
        <end position="167"/>
    </location>
</feature>
<keyword evidence="1 2" id="KW-0732">Signal</keyword>
<dbReference type="GO" id="GO:0004222">
    <property type="term" value="F:metalloendopeptidase activity"/>
    <property type="evidence" value="ECO:0007669"/>
    <property type="project" value="TreeGrafter"/>
</dbReference>
<feature type="signal peptide" evidence="2">
    <location>
        <begin position="1"/>
        <end position="19"/>
    </location>
</feature>
<comment type="caution">
    <text evidence="4">The sequence shown here is derived from an EMBL/GenBank/DDBJ whole genome shotgun (WGS) entry which is preliminary data.</text>
</comment>
<dbReference type="InterPro" id="IPR016047">
    <property type="entry name" value="M23ase_b-sheet_dom"/>
</dbReference>
<dbReference type="Proteomes" id="UP001209317">
    <property type="component" value="Unassembled WGS sequence"/>
</dbReference>
<dbReference type="InterPro" id="IPR011055">
    <property type="entry name" value="Dup_hybrid_motif"/>
</dbReference>
<proteinExistence type="predicted"/>
<dbReference type="CDD" id="cd12797">
    <property type="entry name" value="M23_peptidase"/>
    <property type="match status" value="1"/>
</dbReference>
<dbReference type="PANTHER" id="PTHR21666">
    <property type="entry name" value="PEPTIDASE-RELATED"/>
    <property type="match status" value="1"/>
</dbReference>
<reference evidence="4" key="1">
    <citation type="submission" date="2022-10" db="EMBL/GenBank/DDBJ databases">
        <authorList>
            <person name="Kim H.S."/>
            <person name="Kim J.-S."/>
            <person name="Suh M.K."/>
            <person name="Eom M.K."/>
            <person name="Lee J.-S."/>
        </authorList>
    </citation>
    <scope>NUCLEOTIDE SEQUENCE</scope>
    <source>
        <strain evidence="4">LIP-5</strain>
    </source>
</reference>
<keyword evidence="5" id="KW-1185">Reference proteome</keyword>
<evidence type="ECO:0000259" key="3">
    <source>
        <dbReference type="Pfam" id="PF01551"/>
    </source>
</evidence>
<evidence type="ECO:0000256" key="2">
    <source>
        <dbReference type="SAM" id="SignalP"/>
    </source>
</evidence>
<protein>
    <submittedName>
        <fullName evidence="4">M23 family metallopeptidase</fullName>
    </submittedName>
</protein>
<organism evidence="4 5">
    <name type="scientific">Haoranjiania flava</name>
    <dbReference type="NCBI Taxonomy" id="1856322"/>
    <lineage>
        <taxon>Bacteria</taxon>
        <taxon>Pseudomonadati</taxon>
        <taxon>Bacteroidota</taxon>
        <taxon>Chitinophagia</taxon>
        <taxon>Chitinophagales</taxon>
        <taxon>Chitinophagaceae</taxon>
        <taxon>Haoranjiania</taxon>
    </lineage>
</organism>
<dbReference type="Gene3D" id="2.70.70.10">
    <property type="entry name" value="Glucose Permease (Domain IIA)"/>
    <property type="match status" value="1"/>
</dbReference>
<evidence type="ECO:0000313" key="5">
    <source>
        <dbReference type="Proteomes" id="UP001209317"/>
    </source>
</evidence>
<evidence type="ECO:0000313" key="4">
    <source>
        <dbReference type="EMBL" id="MCU7695401.1"/>
    </source>
</evidence>
<dbReference type="AlphaFoldDB" id="A0AAE3IS54"/>
<dbReference type="Pfam" id="PF01551">
    <property type="entry name" value="Peptidase_M23"/>
    <property type="match status" value="2"/>
</dbReference>
<dbReference type="EMBL" id="JAOTPL010000027">
    <property type="protein sequence ID" value="MCU7695401.1"/>
    <property type="molecule type" value="Genomic_DNA"/>
</dbReference>
<dbReference type="SUPFAM" id="SSF51261">
    <property type="entry name" value="Duplicated hybrid motif"/>
    <property type="match status" value="1"/>
</dbReference>
<feature type="chain" id="PRO_5041940153" evidence="2">
    <location>
        <begin position="20"/>
        <end position="560"/>
    </location>
</feature>
<accession>A0AAE3IS54</accession>
<feature type="domain" description="M23ase beta-sheet core" evidence="3">
    <location>
        <begin position="49"/>
        <end position="115"/>
    </location>
</feature>
<dbReference type="InterPro" id="IPR050570">
    <property type="entry name" value="Cell_wall_metabolism_enzyme"/>
</dbReference>
<dbReference type="PANTHER" id="PTHR21666:SF289">
    <property type="entry name" value="L-ALA--D-GLU ENDOPEPTIDASE"/>
    <property type="match status" value="1"/>
</dbReference>
<gene>
    <name evidence="4" type="ORF">OD355_12820</name>
</gene>
<name>A0AAE3IS54_9BACT</name>